<dbReference type="GO" id="GO:0008499">
    <property type="term" value="F:N-acetyl-beta-D-glucosaminide beta-(1,3)-galactosyltransferase activity"/>
    <property type="evidence" value="ECO:0007669"/>
    <property type="project" value="TreeGrafter"/>
</dbReference>
<keyword evidence="3 10" id="KW-0328">Glycosyltransferase</keyword>
<dbReference type="EC" id="2.4.1.-" evidence="10"/>
<evidence type="ECO:0000256" key="3">
    <source>
        <dbReference type="ARBA" id="ARBA00022676"/>
    </source>
</evidence>
<dbReference type="EMBL" id="VXAI01002785">
    <property type="protein sequence ID" value="NXJ73108.1"/>
    <property type="molecule type" value="Genomic_DNA"/>
</dbReference>
<comment type="subcellular location">
    <subcellularLocation>
        <location evidence="1 10">Golgi apparatus membrane</location>
        <topology evidence="1 10">Single-pass type II membrane protein</topology>
    </subcellularLocation>
</comment>
<protein>
    <recommendedName>
        <fullName evidence="10">Hexosyltransferase</fullName>
        <ecNumber evidence="10">2.4.1.-</ecNumber>
    </recommendedName>
</protein>
<proteinExistence type="inferred from homology"/>
<evidence type="ECO:0000256" key="1">
    <source>
        <dbReference type="ARBA" id="ARBA00004323"/>
    </source>
</evidence>
<evidence type="ECO:0000256" key="5">
    <source>
        <dbReference type="ARBA" id="ARBA00022692"/>
    </source>
</evidence>
<sequence length="92" mass="10495">PIRRRSIKWYVPPEVYPNATYPTYCGGPGYVFSGELATKIYRVAQTLPLINMEDSYVGICLHALGVGVTRSPRGVFNMHRLPYEKCRFSRLV</sequence>
<feature type="non-terminal residue" evidence="11">
    <location>
        <position position="92"/>
    </location>
</feature>
<evidence type="ECO:0000256" key="6">
    <source>
        <dbReference type="ARBA" id="ARBA00022968"/>
    </source>
</evidence>
<keyword evidence="12" id="KW-1185">Reference proteome</keyword>
<reference evidence="11 12" key="1">
    <citation type="submission" date="2019-09" db="EMBL/GenBank/DDBJ databases">
        <title>Bird 10,000 Genomes (B10K) Project - Family phase.</title>
        <authorList>
            <person name="Zhang G."/>
        </authorList>
    </citation>
    <scope>NUCLEOTIDE SEQUENCE [LARGE SCALE GENOMIC DNA]</scope>
    <source>
        <strain evidence="11">B10K-DU-006-20</strain>
        <tissue evidence="11">Mixed tissue sample</tissue>
    </source>
</reference>
<accession>A0A7L0DRB8</accession>
<dbReference type="GO" id="GO:0000139">
    <property type="term" value="C:Golgi membrane"/>
    <property type="evidence" value="ECO:0007669"/>
    <property type="project" value="UniProtKB-SubCell"/>
</dbReference>
<organism evidence="11 12">
    <name type="scientific">Rostratula benghalensis</name>
    <name type="common">greater painted-snipe</name>
    <dbReference type="NCBI Taxonomy" id="118793"/>
    <lineage>
        <taxon>Eukaryota</taxon>
        <taxon>Metazoa</taxon>
        <taxon>Chordata</taxon>
        <taxon>Craniata</taxon>
        <taxon>Vertebrata</taxon>
        <taxon>Euteleostomi</taxon>
        <taxon>Archelosauria</taxon>
        <taxon>Archosauria</taxon>
        <taxon>Dinosauria</taxon>
        <taxon>Saurischia</taxon>
        <taxon>Theropoda</taxon>
        <taxon>Coelurosauria</taxon>
        <taxon>Aves</taxon>
        <taxon>Neognathae</taxon>
        <taxon>Neoaves</taxon>
        <taxon>Charadriiformes</taxon>
        <taxon>Rostratulidae</taxon>
        <taxon>Rostratula</taxon>
    </lineage>
</organism>
<feature type="non-terminal residue" evidence="11">
    <location>
        <position position="1"/>
    </location>
</feature>
<evidence type="ECO:0000256" key="8">
    <source>
        <dbReference type="ARBA" id="ARBA00023034"/>
    </source>
</evidence>
<keyword evidence="6" id="KW-0735">Signal-anchor</keyword>
<dbReference type="Pfam" id="PF01762">
    <property type="entry name" value="Galactosyl_T"/>
    <property type="match status" value="1"/>
</dbReference>
<dbReference type="PANTHER" id="PTHR11214">
    <property type="entry name" value="BETA-1,3-N-ACETYLGLUCOSAMINYLTRANSFERASE"/>
    <property type="match status" value="1"/>
</dbReference>
<keyword evidence="9" id="KW-0472">Membrane</keyword>
<dbReference type="Gene3D" id="3.90.550.50">
    <property type="match status" value="1"/>
</dbReference>
<keyword evidence="7" id="KW-1133">Transmembrane helix</keyword>
<evidence type="ECO:0000313" key="12">
    <source>
        <dbReference type="Proteomes" id="UP000545435"/>
    </source>
</evidence>
<evidence type="ECO:0000256" key="9">
    <source>
        <dbReference type="ARBA" id="ARBA00023136"/>
    </source>
</evidence>
<dbReference type="InterPro" id="IPR002659">
    <property type="entry name" value="Glyco_trans_31"/>
</dbReference>
<name>A0A7L0DRB8_9CHAR</name>
<keyword evidence="8 10" id="KW-0333">Golgi apparatus</keyword>
<dbReference type="PANTHER" id="PTHR11214:SF151">
    <property type="entry name" value="HEXOSYLTRANSFERASE"/>
    <property type="match status" value="1"/>
</dbReference>
<comment type="caution">
    <text evidence="11">The sequence shown here is derived from an EMBL/GenBank/DDBJ whole genome shotgun (WGS) entry which is preliminary data.</text>
</comment>
<dbReference type="Proteomes" id="UP000545435">
    <property type="component" value="Unassembled WGS sequence"/>
</dbReference>
<evidence type="ECO:0000256" key="7">
    <source>
        <dbReference type="ARBA" id="ARBA00022989"/>
    </source>
</evidence>
<evidence type="ECO:0000256" key="10">
    <source>
        <dbReference type="RuleBase" id="RU363063"/>
    </source>
</evidence>
<comment type="similarity">
    <text evidence="2 10">Belongs to the glycosyltransferase 31 family.</text>
</comment>
<keyword evidence="4 11" id="KW-0808">Transferase</keyword>
<evidence type="ECO:0000313" key="11">
    <source>
        <dbReference type="EMBL" id="NXJ73108.1"/>
    </source>
</evidence>
<dbReference type="GO" id="GO:0006493">
    <property type="term" value="P:protein O-linked glycosylation"/>
    <property type="evidence" value="ECO:0007669"/>
    <property type="project" value="TreeGrafter"/>
</dbReference>
<keyword evidence="5" id="KW-0812">Transmembrane</keyword>
<evidence type="ECO:0000256" key="2">
    <source>
        <dbReference type="ARBA" id="ARBA00008661"/>
    </source>
</evidence>
<evidence type="ECO:0000256" key="4">
    <source>
        <dbReference type="ARBA" id="ARBA00022679"/>
    </source>
</evidence>
<gene>
    <name evidence="11" type="primary">B3galt2_1</name>
    <name evidence="11" type="ORF">ROSBEN_R15250</name>
</gene>
<dbReference type="AlphaFoldDB" id="A0A7L0DRB8"/>